<feature type="compositionally biased region" description="Basic residues" evidence="1">
    <location>
        <begin position="258"/>
        <end position="272"/>
    </location>
</feature>
<evidence type="ECO:0000313" key="3">
    <source>
        <dbReference type="RefSeq" id="XP_025419686.1"/>
    </source>
</evidence>
<dbReference type="Proteomes" id="UP000694846">
    <property type="component" value="Unplaced"/>
</dbReference>
<gene>
    <name evidence="3" type="primary">LOC112690008</name>
</gene>
<evidence type="ECO:0000256" key="1">
    <source>
        <dbReference type="SAM" id="MobiDB-lite"/>
    </source>
</evidence>
<reference evidence="3" key="1">
    <citation type="submission" date="2025-08" db="UniProtKB">
        <authorList>
            <consortium name="RefSeq"/>
        </authorList>
    </citation>
    <scope>IDENTIFICATION</scope>
    <source>
        <tissue evidence="3">Whole body</tissue>
    </source>
</reference>
<feature type="region of interest" description="Disordered" evidence="1">
    <location>
        <begin position="234"/>
        <end position="272"/>
    </location>
</feature>
<organism evidence="2 3">
    <name type="scientific">Sipha flava</name>
    <name type="common">yellow sugarcane aphid</name>
    <dbReference type="NCBI Taxonomy" id="143950"/>
    <lineage>
        <taxon>Eukaryota</taxon>
        <taxon>Metazoa</taxon>
        <taxon>Ecdysozoa</taxon>
        <taxon>Arthropoda</taxon>
        <taxon>Hexapoda</taxon>
        <taxon>Insecta</taxon>
        <taxon>Pterygota</taxon>
        <taxon>Neoptera</taxon>
        <taxon>Paraneoptera</taxon>
        <taxon>Hemiptera</taxon>
        <taxon>Sternorrhyncha</taxon>
        <taxon>Aphidomorpha</taxon>
        <taxon>Aphidoidea</taxon>
        <taxon>Aphididae</taxon>
        <taxon>Sipha</taxon>
    </lineage>
</organism>
<dbReference type="AlphaFoldDB" id="A0A8B8GAP3"/>
<proteinExistence type="predicted"/>
<dbReference type="GeneID" id="112690008"/>
<sequence>MSSCGRRSFDGGCCRDEAKIVRCAMTALEKMRDMFQMVQTSASDNSSPETLIGGHQDIGCSMNEGCLIQGCPFRRDTEFTPNTLWKLCAKERSSAMNPRKDKNAMRLKPGEVGLRDDRATFHLGLGRDSGGISKGATGRDGRPTGAVYYNMGPKSVDGATAKNIFPQRKHVKRALPPLPVSTDPLVGPVTGLPISRDEHIMVLRLGKRHNEPDDMARLQIEVRLPKEFVKPVEASTQFQEEDYRPAAPTLEPVVNVSKNKKEKKKGGKKGKK</sequence>
<evidence type="ECO:0000313" key="2">
    <source>
        <dbReference type="Proteomes" id="UP000694846"/>
    </source>
</evidence>
<dbReference type="RefSeq" id="XP_025419686.1">
    <property type="nucleotide sequence ID" value="XM_025563901.1"/>
</dbReference>
<accession>A0A8B8GAP3</accession>
<dbReference type="OrthoDB" id="6629452at2759"/>
<protein>
    <submittedName>
        <fullName evidence="3">Uncharacterized protein LOC112690008</fullName>
    </submittedName>
</protein>
<name>A0A8B8GAP3_9HEMI</name>
<keyword evidence="2" id="KW-1185">Reference proteome</keyword>